<dbReference type="EMBL" id="QURH01000819">
    <property type="protein sequence ID" value="RFU38364.1"/>
    <property type="molecule type" value="Genomic_DNA"/>
</dbReference>
<keyword evidence="3" id="KW-1185">Reference proteome</keyword>
<reference evidence="2 3" key="1">
    <citation type="submission" date="2018-08" db="EMBL/GenBank/DDBJ databases">
        <title>Actinomadura jelena sp. nov., a novel Actinomycete isolated from soil in Chad.</title>
        <authorList>
            <person name="Shi L."/>
        </authorList>
    </citation>
    <scope>NUCLEOTIDE SEQUENCE [LARGE SCALE GENOMIC DNA]</scope>
    <source>
        <strain evidence="2 3">NEAU-G17</strain>
    </source>
</reference>
<dbReference type="Pfam" id="PF08279">
    <property type="entry name" value="HTH_11"/>
    <property type="match status" value="1"/>
</dbReference>
<proteinExistence type="predicted"/>
<dbReference type="AlphaFoldDB" id="A0A372JEU0"/>
<dbReference type="SUPFAM" id="SSF46785">
    <property type="entry name" value="Winged helix' DNA-binding domain"/>
    <property type="match status" value="1"/>
</dbReference>
<organism evidence="2 3">
    <name type="scientific">Actinomadura logoneensis</name>
    <dbReference type="NCBI Taxonomy" id="2293572"/>
    <lineage>
        <taxon>Bacteria</taxon>
        <taxon>Bacillati</taxon>
        <taxon>Actinomycetota</taxon>
        <taxon>Actinomycetes</taxon>
        <taxon>Streptosporangiales</taxon>
        <taxon>Thermomonosporaceae</taxon>
        <taxon>Actinomadura</taxon>
    </lineage>
</organism>
<dbReference type="InterPro" id="IPR013196">
    <property type="entry name" value="HTH_11"/>
</dbReference>
<protein>
    <submittedName>
        <fullName evidence="2">HTH domain-containing protein</fullName>
    </submittedName>
</protein>
<dbReference type="InterPro" id="IPR036390">
    <property type="entry name" value="WH_DNA-bd_sf"/>
</dbReference>
<feature type="non-terminal residue" evidence="2">
    <location>
        <position position="43"/>
    </location>
</feature>
<gene>
    <name evidence="2" type="ORF">DZF91_28060</name>
</gene>
<name>A0A372JEU0_9ACTN</name>
<dbReference type="InterPro" id="IPR036388">
    <property type="entry name" value="WH-like_DNA-bd_sf"/>
</dbReference>
<evidence type="ECO:0000313" key="3">
    <source>
        <dbReference type="Proteomes" id="UP000261811"/>
    </source>
</evidence>
<feature type="domain" description="Helix-turn-helix type 11" evidence="1">
    <location>
        <begin position="4"/>
        <end position="38"/>
    </location>
</feature>
<sequence>MLVAELRRAAPEAVEPRELAARLGVSPRTIRRDVELLAHGGLP</sequence>
<evidence type="ECO:0000313" key="2">
    <source>
        <dbReference type="EMBL" id="RFU38364.1"/>
    </source>
</evidence>
<accession>A0A372JEU0</accession>
<evidence type="ECO:0000259" key="1">
    <source>
        <dbReference type="Pfam" id="PF08279"/>
    </source>
</evidence>
<comment type="caution">
    <text evidence="2">The sequence shown here is derived from an EMBL/GenBank/DDBJ whole genome shotgun (WGS) entry which is preliminary data.</text>
</comment>
<dbReference type="Proteomes" id="UP000261811">
    <property type="component" value="Unassembled WGS sequence"/>
</dbReference>
<dbReference type="Gene3D" id="1.10.10.10">
    <property type="entry name" value="Winged helix-like DNA-binding domain superfamily/Winged helix DNA-binding domain"/>
    <property type="match status" value="1"/>
</dbReference>